<dbReference type="AlphaFoldDB" id="A0AAQ3NEK6"/>
<accession>A0AAQ3NEK6</accession>
<evidence type="ECO:0000313" key="3">
    <source>
        <dbReference type="Proteomes" id="UP001374535"/>
    </source>
</evidence>
<organism evidence="2 3">
    <name type="scientific">Vigna mungo</name>
    <name type="common">Black gram</name>
    <name type="synonym">Phaseolus mungo</name>
    <dbReference type="NCBI Taxonomy" id="3915"/>
    <lineage>
        <taxon>Eukaryota</taxon>
        <taxon>Viridiplantae</taxon>
        <taxon>Streptophyta</taxon>
        <taxon>Embryophyta</taxon>
        <taxon>Tracheophyta</taxon>
        <taxon>Spermatophyta</taxon>
        <taxon>Magnoliopsida</taxon>
        <taxon>eudicotyledons</taxon>
        <taxon>Gunneridae</taxon>
        <taxon>Pentapetalae</taxon>
        <taxon>rosids</taxon>
        <taxon>fabids</taxon>
        <taxon>Fabales</taxon>
        <taxon>Fabaceae</taxon>
        <taxon>Papilionoideae</taxon>
        <taxon>50 kb inversion clade</taxon>
        <taxon>NPAAA clade</taxon>
        <taxon>indigoferoid/millettioid clade</taxon>
        <taxon>Phaseoleae</taxon>
        <taxon>Vigna</taxon>
    </lineage>
</organism>
<name>A0AAQ3NEK6_VIGMU</name>
<feature type="non-terminal residue" evidence="2">
    <location>
        <position position="1"/>
    </location>
</feature>
<sequence length="112" mass="12626">AETPSWTYLRPYSTSFGNFHSTTNNSTSGNFEYSNGHLNRSPNPNGSRSMARTITDDTSWEEWTQLSSDYHLGDKVIFPEADLVSNQTTGQLNNARPKRITTTPVHLKDYVP</sequence>
<proteinExistence type="predicted"/>
<gene>
    <name evidence="2" type="ORF">V8G54_022105</name>
</gene>
<protein>
    <submittedName>
        <fullName evidence="2">Uncharacterized protein</fullName>
    </submittedName>
</protein>
<evidence type="ECO:0000313" key="2">
    <source>
        <dbReference type="EMBL" id="WVZ08759.1"/>
    </source>
</evidence>
<feature type="region of interest" description="Disordered" evidence="1">
    <location>
        <begin position="19"/>
        <end position="52"/>
    </location>
</feature>
<dbReference type="Proteomes" id="UP001374535">
    <property type="component" value="Chromosome 6"/>
</dbReference>
<keyword evidence="3" id="KW-1185">Reference proteome</keyword>
<evidence type="ECO:0000256" key="1">
    <source>
        <dbReference type="SAM" id="MobiDB-lite"/>
    </source>
</evidence>
<reference evidence="2 3" key="1">
    <citation type="journal article" date="2023" name="Life. Sci Alliance">
        <title>Evolutionary insights into 3D genome organization and epigenetic landscape of Vigna mungo.</title>
        <authorList>
            <person name="Junaid A."/>
            <person name="Singh B."/>
            <person name="Bhatia S."/>
        </authorList>
    </citation>
    <scope>NUCLEOTIDE SEQUENCE [LARGE SCALE GENOMIC DNA]</scope>
    <source>
        <strain evidence="2">Urdbean</strain>
    </source>
</reference>
<dbReference type="EMBL" id="CP144695">
    <property type="protein sequence ID" value="WVZ08759.1"/>
    <property type="molecule type" value="Genomic_DNA"/>
</dbReference>